<dbReference type="GO" id="GO:0030544">
    <property type="term" value="F:Hsp70 protein binding"/>
    <property type="evidence" value="ECO:0007669"/>
    <property type="project" value="TreeGrafter"/>
</dbReference>
<organism evidence="3 4">
    <name type="scientific">Maudiozyma saulgeensis</name>
    <dbReference type="NCBI Taxonomy" id="1789683"/>
    <lineage>
        <taxon>Eukaryota</taxon>
        <taxon>Fungi</taxon>
        <taxon>Dikarya</taxon>
        <taxon>Ascomycota</taxon>
        <taxon>Saccharomycotina</taxon>
        <taxon>Saccharomycetes</taxon>
        <taxon>Saccharomycetales</taxon>
        <taxon>Saccharomycetaceae</taxon>
        <taxon>Maudiozyma</taxon>
    </lineage>
</organism>
<evidence type="ECO:0000313" key="4">
    <source>
        <dbReference type="Proteomes" id="UP000196158"/>
    </source>
</evidence>
<evidence type="ECO:0000256" key="1">
    <source>
        <dbReference type="SAM" id="MobiDB-lite"/>
    </source>
</evidence>
<dbReference type="OrthoDB" id="10250354at2759"/>
<dbReference type="Proteomes" id="UP000196158">
    <property type="component" value="Unassembled WGS sequence"/>
</dbReference>
<feature type="domain" description="J" evidence="2">
    <location>
        <begin position="16"/>
        <end position="80"/>
    </location>
</feature>
<feature type="compositionally biased region" description="Basic and acidic residues" evidence="1">
    <location>
        <begin position="258"/>
        <end position="272"/>
    </location>
</feature>
<dbReference type="AlphaFoldDB" id="A0A1X7RA33"/>
<feature type="region of interest" description="Disordered" evidence="1">
    <location>
        <begin position="309"/>
        <end position="355"/>
    </location>
</feature>
<dbReference type="GO" id="GO:0005789">
    <property type="term" value="C:endoplasmic reticulum membrane"/>
    <property type="evidence" value="ECO:0007669"/>
    <property type="project" value="TreeGrafter"/>
</dbReference>
<dbReference type="InterPro" id="IPR051100">
    <property type="entry name" value="DnaJ_subfamily_B/C"/>
</dbReference>
<proteinExistence type="predicted"/>
<dbReference type="PRINTS" id="PR00625">
    <property type="entry name" value="JDOMAIN"/>
</dbReference>
<dbReference type="InterPro" id="IPR018253">
    <property type="entry name" value="DnaJ_domain_CS"/>
</dbReference>
<dbReference type="SUPFAM" id="SSF46565">
    <property type="entry name" value="Chaperone J-domain"/>
    <property type="match status" value="1"/>
</dbReference>
<feature type="region of interest" description="Disordered" evidence="1">
    <location>
        <begin position="90"/>
        <end position="142"/>
    </location>
</feature>
<dbReference type="InterPro" id="IPR036869">
    <property type="entry name" value="J_dom_sf"/>
</dbReference>
<dbReference type="Gene3D" id="1.10.287.110">
    <property type="entry name" value="DnaJ domain"/>
    <property type="match status" value="1"/>
</dbReference>
<feature type="compositionally biased region" description="Polar residues" evidence="1">
    <location>
        <begin position="336"/>
        <end position="347"/>
    </location>
</feature>
<dbReference type="CDD" id="cd06257">
    <property type="entry name" value="DnaJ"/>
    <property type="match status" value="1"/>
</dbReference>
<reference evidence="3 4" key="1">
    <citation type="submission" date="2017-04" db="EMBL/GenBank/DDBJ databases">
        <authorList>
            <person name="Afonso C.L."/>
            <person name="Miller P.J."/>
            <person name="Scott M.A."/>
            <person name="Spackman E."/>
            <person name="Goraichik I."/>
            <person name="Dimitrov K.M."/>
            <person name="Suarez D.L."/>
            <person name="Swayne D.E."/>
        </authorList>
    </citation>
    <scope>NUCLEOTIDE SEQUENCE [LARGE SCALE GENOMIC DNA]</scope>
</reference>
<dbReference type="GO" id="GO:0071218">
    <property type="term" value="P:cellular response to misfolded protein"/>
    <property type="evidence" value="ECO:0007669"/>
    <property type="project" value="TreeGrafter"/>
</dbReference>
<feature type="compositionally biased region" description="Low complexity" evidence="1">
    <location>
        <begin position="314"/>
        <end position="325"/>
    </location>
</feature>
<name>A0A1X7RA33_9SACH</name>
<feature type="compositionally biased region" description="Polar residues" evidence="1">
    <location>
        <begin position="275"/>
        <end position="289"/>
    </location>
</feature>
<feature type="compositionally biased region" description="Polar residues" evidence="1">
    <location>
        <begin position="130"/>
        <end position="142"/>
    </location>
</feature>
<dbReference type="PANTHER" id="PTHR43908">
    <property type="entry name" value="AT29763P-RELATED"/>
    <property type="match status" value="1"/>
</dbReference>
<dbReference type="InterPro" id="IPR001623">
    <property type="entry name" value="DnaJ_domain"/>
</dbReference>
<feature type="compositionally biased region" description="Polar residues" evidence="1">
    <location>
        <begin position="93"/>
        <end position="107"/>
    </location>
</feature>
<keyword evidence="4" id="KW-1185">Reference proteome</keyword>
<dbReference type="STRING" id="1789683.A0A1X7RA33"/>
<evidence type="ECO:0000313" key="3">
    <source>
        <dbReference type="EMBL" id="SMN22320.1"/>
    </source>
</evidence>
<dbReference type="SMART" id="SM00271">
    <property type="entry name" value="DnaJ"/>
    <property type="match status" value="1"/>
</dbReference>
<dbReference type="EMBL" id="FXLY01000011">
    <property type="protein sequence ID" value="SMN22320.1"/>
    <property type="molecule type" value="Genomic_DNA"/>
</dbReference>
<protein>
    <recommendedName>
        <fullName evidence="2">J domain-containing protein</fullName>
    </recommendedName>
</protein>
<feature type="region of interest" description="Disordered" evidence="1">
    <location>
        <begin position="235"/>
        <end position="292"/>
    </location>
</feature>
<accession>A0A1X7RA33</accession>
<dbReference type="PANTHER" id="PTHR43908:SF3">
    <property type="entry name" value="AT29763P-RELATED"/>
    <property type="match status" value="1"/>
</dbReference>
<evidence type="ECO:0000259" key="2">
    <source>
        <dbReference type="PROSITE" id="PS50076"/>
    </source>
</evidence>
<dbReference type="Pfam" id="PF00226">
    <property type="entry name" value="DnaJ"/>
    <property type="match status" value="1"/>
</dbReference>
<dbReference type="PROSITE" id="PS00636">
    <property type="entry name" value="DNAJ_1"/>
    <property type="match status" value="1"/>
</dbReference>
<dbReference type="PROSITE" id="PS50076">
    <property type="entry name" value="DNAJ_2"/>
    <property type="match status" value="1"/>
</dbReference>
<gene>
    <name evidence="3" type="ORF">KASA_0H01089G</name>
</gene>
<sequence>MSKENETKLLSLDETTWYSVLGLTTAATDVEIRKSYMKLAKLLHPDKSKSDSSAELFKVVVNAHSILTDTGRRNEYDTLLRSQNLYHYDPLGTKSSSSLKQARNNQPRKAKSYDKQPYGFGFSDKKRENGNTSPPKKSSVPIFQSFNMKNYQRSYNKKEEMNEERKEYMSNKFRDTPVEQPSAVDNESDSKRTMDEDIVLTDNEKETHETPTDETINTNEKDDIEINEPQNMHKRTKMGVPLPKNENSKDTGFTSWNHDARRSARNKSEIRQQARRSTSPVKNTPLTNSDLHDTFTCGINEVINKMYNSMRNGSSESPSSPSPSENTYEEPRLSSKRGQPSTTSTTDINEERVDLDPIFNMGNMNDTIRSIPMSKKVKLSTEYNGTTRTESIHEPVNQTLPRYYKKDSMSMKETFSINRLNEMMVDIPHFILPEIMENITLYQLETIRQELTNFNQICNEIKNKLLELYSNKIKHDIAHNSKLFKIENQHFLQEGNNYNNIIINKIYEIEQAQHTAIEQYLKINERP</sequence>